<sequence>MPYPLDDATATALIALHPWVLTRSPQAPVQAAVEVLLQAEQARRGHPDPKTGALQVPALTQGSLLKEEYDLSTHAHHDGWRVGAVIADVKEMISLNARFGFAIGDAILRATVESLAAQYPGAKVIRLHPDAFAALLVPTSQLTVSADLAGPTHERLSRDVRRVLPEGTPDTDAPNWTVSLLEVTVDSPSHWQVLGPLLWAELERAHVMQRSGRADGLQQRRLRLDASIPGPATLSR</sequence>
<dbReference type="EMBL" id="VIFM01000009">
    <property type="protein sequence ID" value="TQF17326.1"/>
    <property type="molecule type" value="Genomic_DNA"/>
</dbReference>
<dbReference type="OrthoDB" id="5506515at2"/>
<dbReference type="Gene3D" id="3.30.70.270">
    <property type="match status" value="1"/>
</dbReference>
<accession>A0A540X7N5</accession>
<dbReference type="SUPFAM" id="SSF55073">
    <property type="entry name" value="Nucleotide cyclase"/>
    <property type="match status" value="1"/>
</dbReference>
<gene>
    <name evidence="1" type="ORF">FJV41_04065</name>
</gene>
<dbReference type="AlphaFoldDB" id="A0A540X7N5"/>
<reference evidence="1 2" key="1">
    <citation type="submission" date="2019-06" db="EMBL/GenBank/DDBJ databases">
        <authorList>
            <person name="Livingstone P."/>
            <person name="Whitworth D."/>
        </authorList>
    </citation>
    <scope>NUCLEOTIDE SEQUENCE [LARGE SCALE GENOMIC DNA]</scope>
    <source>
        <strain evidence="1 2">AM401</strain>
    </source>
</reference>
<dbReference type="InterPro" id="IPR029787">
    <property type="entry name" value="Nucleotide_cyclase"/>
</dbReference>
<dbReference type="RefSeq" id="WP_141641071.1">
    <property type="nucleotide sequence ID" value="NZ_VIFM01000009.1"/>
</dbReference>
<evidence type="ECO:0000313" key="2">
    <source>
        <dbReference type="Proteomes" id="UP000315369"/>
    </source>
</evidence>
<comment type="caution">
    <text evidence="1">The sequence shown here is derived from an EMBL/GenBank/DDBJ whole genome shotgun (WGS) entry which is preliminary data.</text>
</comment>
<protein>
    <submittedName>
        <fullName evidence="1">Diguanylate cyclase</fullName>
    </submittedName>
</protein>
<dbReference type="Proteomes" id="UP000315369">
    <property type="component" value="Unassembled WGS sequence"/>
</dbReference>
<proteinExistence type="predicted"/>
<dbReference type="InterPro" id="IPR043128">
    <property type="entry name" value="Rev_trsase/Diguanyl_cyclase"/>
</dbReference>
<keyword evidence="2" id="KW-1185">Reference proteome</keyword>
<evidence type="ECO:0000313" key="1">
    <source>
        <dbReference type="EMBL" id="TQF17326.1"/>
    </source>
</evidence>
<organism evidence="1 2">
    <name type="scientific">Myxococcus llanfairpwllgwyngyllgogerychwyrndrobwllllantysiliogogogochensis</name>
    <dbReference type="NCBI Taxonomy" id="2590453"/>
    <lineage>
        <taxon>Bacteria</taxon>
        <taxon>Pseudomonadati</taxon>
        <taxon>Myxococcota</taxon>
        <taxon>Myxococcia</taxon>
        <taxon>Myxococcales</taxon>
        <taxon>Cystobacterineae</taxon>
        <taxon>Myxococcaceae</taxon>
        <taxon>Myxococcus</taxon>
    </lineage>
</organism>
<name>A0A540X7N5_9BACT</name>